<keyword evidence="2" id="KW-1185">Reference proteome</keyword>
<evidence type="ECO:0000313" key="2">
    <source>
        <dbReference type="Proteomes" id="UP001193680"/>
    </source>
</evidence>
<dbReference type="Proteomes" id="UP001193680">
    <property type="component" value="Unassembled WGS sequence"/>
</dbReference>
<reference evidence="1 2" key="2">
    <citation type="submission" date="2020-11" db="EMBL/GenBank/DDBJ databases">
        <title>Sulfur oxidizing isolate from Hospital Hole Sinkhole.</title>
        <authorList>
            <person name="Scott K.M."/>
        </authorList>
    </citation>
    <scope>NUCLEOTIDE SEQUENCE [LARGE SCALE GENOMIC DNA]</scope>
    <source>
        <strain evidence="1 2">HH1</strain>
    </source>
</reference>
<protein>
    <submittedName>
        <fullName evidence="1">Uncharacterized protein</fullName>
    </submittedName>
</protein>
<proteinExistence type="predicted"/>
<name>A0ABS0BVU4_9GAMM</name>
<dbReference type="RefSeq" id="WP_185978095.1">
    <property type="nucleotide sequence ID" value="NZ_JACBGI020000009.1"/>
</dbReference>
<reference evidence="1 2" key="1">
    <citation type="submission" date="2020-06" db="EMBL/GenBank/DDBJ databases">
        <authorList>
            <person name="Scott K."/>
        </authorList>
    </citation>
    <scope>NUCLEOTIDE SEQUENCE [LARGE SCALE GENOMIC DNA]</scope>
    <source>
        <strain evidence="1 2">HH1</strain>
    </source>
</reference>
<dbReference type="EMBL" id="JACBGI020000009">
    <property type="protein sequence ID" value="MBF6057948.1"/>
    <property type="molecule type" value="Genomic_DNA"/>
</dbReference>
<sequence>MQIGKMVLIETLWQFLQLHPGKTQRVTFQSSFLHQFFCFLYSQVIVFLELFFRTTSHSFLALVGEFTKSYDTCLVRLPLSRINHVSGLNAVFSVRRFFIMATGAGVARKGCENPTAKLGDASQIVQKNMIVSWQNVNVIGAKSSLFGSVKRRVQFIANNHGCRVRKGVLHCI</sequence>
<accession>A0ABS0BVU4</accession>
<organism evidence="1 2">
    <name type="scientific">Thiomicrorhabdus heinhorstiae</name>
    <dbReference type="NCBI Taxonomy" id="2748010"/>
    <lineage>
        <taxon>Bacteria</taxon>
        <taxon>Pseudomonadati</taxon>
        <taxon>Pseudomonadota</taxon>
        <taxon>Gammaproteobacteria</taxon>
        <taxon>Thiotrichales</taxon>
        <taxon>Piscirickettsiaceae</taxon>
        <taxon>Thiomicrorhabdus</taxon>
    </lineage>
</organism>
<comment type="caution">
    <text evidence="1">The sequence shown here is derived from an EMBL/GenBank/DDBJ whole genome shotgun (WGS) entry which is preliminary data.</text>
</comment>
<gene>
    <name evidence="1" type="ORF">H8792_006290</name>
</gene>
<evidence type="ECO:0000313" key="1">
    <source>
        <dbReference type="EMBL" id="MBF6057948.1"/>
    </source>
</evidence>